<dbReference type="NCBIfam" id="TIGR04020">
    <property type="entry name" value="seco_metab_LLM"/>
    <property type="match status" value="1"/>
</dbReference>
<dbReference type="GO" id="GO:0005737">
    <property type="term" value="C:cytoplasm"/>
    <property type="evidence" value="ECO:0007669"/>
    <property type="project" value="TreeGrafter"/>
</dbReference>
<dbReference type="SUPFAM" id="SSF47336">
    <property type="entry name" value="ACP-like"/>
    <property type="match status" value="3"/>
</dbReference>
<dbReference type="PROSITE" id="PS00455">
    <property type="entry name" value="AMP_BINDING"/>
    <property type="match status" value="3"/>
</dbReference>
<dbReference type="GO" id="GO:0016705">
    <property type="term" value="F:oxidoreductase activity, acting on paired donors, with incorporation or reduction of molecular oxygen"/>
    <property type="evidence" value="ECO:0007669"/>
    <property type="project" value="InterPro"/>
</dbReference>
<dbReference type="CDD" id="cd19534">
    <property type="entry name" value="E_NRPS"/>
    <property type="match status" value="1"/>
</dbReference>
<dbReference type="Gene3D" id="3.30.300.30">
    <property type="match status" value="4"/>
</dbReference>
<evidence type="ECO:0000259" key="5">
    <source>
        <dbReference type="PROSITE" id="PS50075"/>
    </source>
</evidence>
<gene>
    <name evidence="6" type="ordered locus">Dd703_3066</name>
</gene>
<evidence type="ECO:0000256" key="1">
    <source>
        <dbReference type="ARBA" id="ARBA00001957"/>
    </source>
</evidence>
<dbReference type="Pfam" id="PF00501">
    <property type="entry name" value="AMP-binding"/>
    <property type="match status" value="3"/>
</dbReference>
<accession>C6CCJ4</accession>
<dbReference type="FunFam" id="3.40.50.980:FF:000001">
    <property type="entry name" value="Non-ribosomal peptide synthetase"/>
    <property type="match status" value="3"/>
</dbReference>
<dbReference type="KEGG" id="dda:Dd703_3066"/>
<feature type="domain" description="Carrier" evidence="5">
    <location>
        <begin position="2859"/>
        <end position="2933"/>
    </location>
</feature>
<dbReference type="CDD" id="cd02440">
    <property type="entry name" value="AdoMet_MTases"/>
    <property type="match status" value="1"/>
</dbReference>
<dbReference type="Pfam" id="PF00550">
    <property type="entry name" value="PP-binding"/>
    <property type="match status" value="3"/>
</dbReference>
<dbReference type="InterPro" id="IPR006162">
    <property type="entry name" value="Ppantetheine_attach_site"/>
</dbReference>
<dbReference type="Pfam" id="PF00668">
    <property type="entry name" value="Condensation"/>
    <property type="match status" value="4"/>
</dbReference>
<dbReference type="InterPro" id="IPR023213">
    <property type="entry name" value="CAT-like_dom_sf"/>
</dbReference>
<dbReference type="GO" id="GO:0009403">
    <property type="term" value="P:toxin biosynthetic process"/>
    <property type="evidence" value="ECO:0007669"/>
    <property type="project" value="UniProtKB-ARBA"/>
</dbReference>
<dbReference type="InterPro" id="IPR036661">
    <property type="entry name" value="Luciferase-like_sf"/>
</dbReference>
<dbReference type="Gene3D" id="3.30.559.30">
    <property type="entry name" value="Nonribosomal peptide synthetase, condensation domain"/>
    <property type="match status" value="4"/>
</dbReference>
<dbReference type="InterPro" id="IPR010060">
    <property type="entry name" value="NRPS_synth"/>
</dbReference>
<dbReference type="SUPFAM" id="SSF56801">
    <property type="entry name" value="Acetyl-CoA synthetase-like"/>
    <property type="match status" value="3"/>
</dbReference>
<dbReference type="SUPFAM" id="SSF51679">
    <property type="entry name" value="Bacterial luciferase-like"/>
    <property type="match status" value="1"/>
</dbReference>
<feature type="domain" description="Carrier" evidence="5">
    <location>
        <begin position="1453"/>
        <end position="1528"/>
    </location>
</feature>
<evidence type="ECO:0000313" key="6">
    <source>
        <dbReference type="EMBL" id="ACS86837.1"/>
    </source>
</evidence>
<keyword evidence="2" id="KW-0596">Phosphopantetheine</keyword>
<organism evidence="6 7">
    <name type="scientific">Musicola paradisiaca (strain Ech703)</name>
    <name type="common">Dickeya paradisiaca</name>
    <name type="synonym">Dickeya dadantii</name>
    <dbReference type="NCBI Taxonomy" id="579405"/>
    <lineage>
        <taxon>Bacteria</taxon>
        <taxon>Pseudomonadati</taxon>
        <taxon>Pseudomonadota</taxon>
        <taxon>Gammaproteobacteria</taxon>
        <taxon>Enterobacterales</taxon>
        <taxon>Pectobacteriaceae</taxon>
        <taxon>Musicola</taxon>
    </lineage>
</organism>
<dbReference type="PANTHER" id="PTHR45527">
    <property type="entry name" value="NONRIBOSOMAL PEPTIDE SYNTHETASE"/>
    <property type="match status" value="1"/>
</dbReference>
<dbReference type="Gene3D" id="3.40.50.980">
    <property type="match status" value="6"/>
</dbReference>
<dbReference type="InterPro" id="IPR009081">
    <property type="entry name" value="PP-bd_ACP"/>
</dbReference>
<dbReference type="Gene3D" id="3.30.559.10">
    <property type="entry name" value="Chloramphenicol acetyltransferase-like domain"/>
    <property type="match status" value="4"/>
</dbReference>
<dbReference type="InterPro" id="IPR020845">
    <property type="entry name" value="AMP-binding_CS"/>
</dbReference>
<dbReference type="InterPro" id="IPR036736">
    <property type="entry name" value="ACP-like_sf"/>
</dbReference>
<dbReference type="InterPro" id="IPR025110">
    <property type="entry name" value="AMP-bd_C"/>
</dbReference>
<keyword evidence="7" id="KW-1185">Reference proteome</keyword>
<keyword evidence="3" id="KW-0597">Phosphoprotein</keyword>
<dbReference type="InterPro" id="IPR001242">
    <property type="entry name" value="Condensation_dom"/>
</dbReference>
<dbReference type="InterPro" id="IPR024011">
    <property type="entry name" value="Biosynth_lucif-like_mOase_dom"/>
</dbReference>
<dbReference type="InterPro" id="IPR029063">
    <property type="entry name" value="SAM-dependent_MTases_sf"/>
</dbReference>
<dbReference type="FunFam" id="2.30.38.10:FF:000001">
    <property type="entry name" value="Non-ribosomal peptide synthetase PvdI"/>
    <property type="match status" value="2"/>
</dbReference>
<dbReference type="Proteomes" id="UP000002734">
    <property type="component" value="Chromosome"/>
</dbReference>
<dbReference type="Gene3D" id="1.10.1200.10">
    <property type="entry name" value="ACP-like"/>
    <property type="match status" value="3"/>
</dbReference>
<evidence type="ECO:0000256" key="2">
    <source>
        <dbReference type="ARBA" id="ARBA00022450"/>
    </source>
</evidence>
<dbReference type="InterPro" id="IPR000873">
    <property type="entry name" value="AMP-dep_synth/lig_dom"/>
</dbReference>
<comment type="cofactor">
    <cofactor evidence="1">
        <name>pantetheine 4'-phosphate</name>
        <dbReference type="ChEBI" id="CHEBI:47942"/>
    </cofactor>
</comment>
<dbReference type="InterPro" id="IPR011251">
    <property type="entry name" value="Luciferase-like_dom"/>
</dbReference>
<dbReference type="HOGENOM" id="CLU_000022_0_13_6"/>
<reference evidence="6" key="1">
    <citation type="submission" date="2009-06" db="EMBL/GenBank/DDBJ databases">
        <title>Complete sequence of Dickeya dadantii Ech703.</title>
        <authorList>
            <consortium name="US DOE Joint Genome Institute"/>
            <person name="Lucas S."/>
            <person name="Copeland A."/>
            <person name="Lapidus A."/>
            <person name="Glavina del Rio T."/>
            <person name="Dalin E."/>
            <person name="Tice H."/>
            <person name="Bruce D."/>
            <person name="Goodwin L."/>
            <person name="Pitluck S."/>
            <person name="Chertkov O."/>
            <person name="Brettin T."/>
            <person name="Detter J.C."/>
            <person name="Han C."/>
            <person name="Larimer F."/>
            <person name="Land M."/>
            <person name="Hauser L."/>
            <person name="Kyrpides N."/>
            <person name="Mikhailova N."/>
            <person name="Balakrishnan V."/>
            <person name="Glasner J."/>
            <person name="Perna N.T."/>
        </authorList>
    </citation>
    <scope>NUCLEOTIDE SEQUENCE [LARGE SCALE GENOMIC DNA]</scope>
    <source>
        <strain evidence="6">Ech703</strain>
    </source>
</reference>
<dbReference type="Gene3D" id="2.30.38.10">
    <property type="entry name" value="Luciferase, Domain 3"/>
    <property type="match status" value="3"/>
</dbReference>
<dbReference type="PROSITE" id="PS00012">
    <property type="entry name" value="PHOSPHOPANTETHEINE"/>
    <property type="match status" value="3"/>
</dbReference>
<protein>
    <submittedName>
        <fullName evidence="6">MCP methyltransferase, CheR-type</fullName>
    </submittedName>
</protein>
<dbReference type="SUPFAM" id="SSF52777">
    <property type="entry name" value="CoA-dependent acyltransferases"/>
    <property type="match status" value="8"/>
</dbReference>
<dbReference type="GO" id="GO:0031177">
    <property type="term" value="F:phosphopantetheine binding"/>
    <property type="evidence" value="ECO:0007669"/>
    <property type="project" value="InterPro"/>
</dbReference>
<feature type="domain" description="Carrier" evidence="5">
    <location>
        <begin position="4386"/>
        <end position="4461"/>
    </location>
</feature>
<dbReference type="NCBIfam" id="TIGR01733">
    <property type="entry name" value="AA-adenyl-dom"/>
    <property type="match status" value="3"/>
</dbReference>
<keyword evidence="4" id="KW-0677">Repeat</keyword>
<dbReference type="Gene3D" id="3.40.50.150">
    <property type="entry name" value="Vaccinia Virus protein VP39"/>
    <property type="match status" value="1"/>
</dbReference>
<dbReference type="InterPro" id="IPR010071">
    <property type="entry name" value="AA_adenyl_dom"/>
</dbReference>
<proteinExistence type="predicted"/>
<dbReference type="Pfam" id="PF08242">
    <property type="entry name" value="Methyltransf_12"/>
    <property type="match status" value="1"/>
</dbReference>
<keyword evidence="6" id="KW-0808">Transferase</keyword>
<dbReference type="InterPro" id="IPR020806">
    <property type="entry name" value="PKS_PP-bd"/>
</dbReference>
<dbReference type="PANTHER" id="PTHR45527:SF1">
    <property type="entry name" value="FATTY ACID SYNTHASE"/>
    <property type="match status" value="1"/>
</dbReference>
<evidence type="ECO:0000256" key="4">
    <source>
        <dbReference type="ARBA" id="ARBA00022737"/>
    </source>
</evidence>
<dbReference type="Pfam" id="PF13193">
    <property type="entry name" value="AMP-binding_C"/>
    <property type="match status" value="1"/>
</dbReference>
<dbReference type="SMART" id="SM00823">
    <property type="entry name" value="PKS_PP"/>
    <property type="match status" value="3"/>
</dbReference>
<dbReference type="PROSITE" id="PS50075">
    <property type="entry name" value="CARRIER"/>
    <property type="match status" value="3"/>
</dbReference>
<evidence type="ECO:0000256" key="3">
    <source>
        <dbReference type="ARBA" id="ARBA00022553"/>
    </source>
</evidence>
<dbReference type="CDD" id="cd05930">
    <property type="entry name" value="A_NRPS"/>
    <property type="match status" value="2"/>
</dbReference>
<keyword evidence="6" id="KW-0489">Methyltransferase</keyword>
<dbReference type="GO" id="GO:0043041">
    <property type="term" value="P:amino acid activation for nonribosomal peptide biosynthetic process"/>
    <property type="evidence" value="ECO:0007669"/>
    <property type="project" value="TreeGrafter"/>
</dbReference>
<dbReference type="InterPro" id="IPR013217">
    <property type="entry name" value="Methyltransf_12"/>
</dbReference>
<name>C6CCJ4_MUSP7</name>
<dbReference type="GO" id="GO:0008168">
    <property type="term" value="F:methyltransferase activity"/>
    <property type="evidence" value="ECO:0007669"/>
    <property type="project" value="UniProtKB-KW"/>
</dbReference>
<dbReference type="CDD" id="cd00347">
    <property type="entry name" value="Flavin_utilizing_monoxygenases"/>
    <property type="match status" value="1"/>
</dbReference>
<dbReference type="Gene3D" id="3.20.20.30">
    <property type="entry name" value="Luciferase-like domain"/>
    <property type="match status" value="1"/>
</dbReference>
<dbReference type="SUPFAM" id="SSF53335">
    <property type="entry name" value="S-adenosyl-L-methionine-dependent methyltransferases"/>
    <property type="match status" value="1"/>
</dbReference>
<dbReference type="STRING" id="579405.Dd703_3066"/>
<dbReference type="GO" id="GO:0032259">
    <property type="term" value="P:methylation"/>
    <property type="evidence" value="ECO:0007669"/>
    <property type="project" value="UniProtKB-KW"/>
</dbReference>
<evidence type="ECO:0000313" key="7">
    <source>
        <dbReference type="Proteomes" id="UP000002734"/>
    </source>
</evidence>
<dbReference type="EMBL" id="CP001654">
    <property type="protein sequence ID" value="ACS86837.1"/>
    <property type="molecule type" value="Genomic_DNA"/>
</dbReference>
<dbReference type="FunFam" id="1.10.1200.10:FF:000005">
    <property type="entry name" value="Nonribosomal peptide synthetase 1"/>
    <property type="match status" value="2"/>
</dbReference>
<dbReference type="NCBIfam" id="TIGR01720">
    <property type="entry name" value="NRPS-para261"/>
    <property type="match status" value="1"/>
</dbReference>
<sequence length="4483" mass="501693">MSLAKNSVREILQQLEEHGADLQIKEGRLFLNEGDTALPAPLLAAVRNNKAQILEYVKIKNTVITDYPPLTTVRDKGDELPLSYSQERLWFLEELGLIGAAYNISDAVKIKGELNIDALQKSFDALVRRHTVLRTWFEKRGDGVVQRLEPAYRVDLKRIDLREERDQDGLLHLLAKEEGRKPFDLARGRLLRATLLQLAADEYVLLLTIHHIISDGWSMIVIIREINALYSSFIGGTPDRLPSIDFDYGDYVLWQRRWLTDEVIASELAYWRQQLEGAPNILEIPSDYPRPAIQRFEGRQHPFALGPKLSGAINQLANEEGLTPFMVLLAAFKLFLLRWTGQDDMVVGTGIAGRTHHQFEGLIGFFVNTLVMRTDLSGDPTFRTLLHRVRDVALNAYAHQHLPFEKLVAELSPERDLSRQPLVQVHIVLLNMPPAALELPRLTLTRIGSEMTTAKFDLSLFIRESKEQGFLCEFEYATDLYLPATVARMAEQLTALLQAVTAAPGEKLSVLPFLTETERHNQLRLWSGVTPQSQEVRCVHEVISVEAAQDPLAIAVMDEEGLYCRQELEHRSNQLAHFLRQAGIGYETVVAVCLPTGIDLIVSLLAILKAGGTYLALDTRHPPKRLESIMAEAGAAVMITRRASYWPGVERQIATCIMLDEQAALISQCAKTPPKVSIPLDNLAYLVYTSGSTGKPKGVMLSHRGLSNLALHQSHAFHISASSRVLQFASIAFDASVSEIFTTLYRGATLCLMGRQGFQSIEKLATQMVELRISVVTLPPAILSQLADYRFPHLATLIVAGEACAPAVAVDWARHCRLINAYGPSEATVCATWGEYDGSGRPPPIGTPLANVHVYLLDASLAVVPVGAVGELYLGGVALARGYHRQPGLTAERFIPSPFIPGERLYKTGDLARFLPDGQLDFLGRNDTQLKIRGHRIELGEIHTVLLSLEGVKQAYLNVNDGVDGSQLFAYVVMNHDFTHKAAYHDALDDSVQQWARLFDATGDVLPPVSLQQPEGEDYRPGFVGWNSSFTGQALPLAEMQQWLENTVARISRYPSRRILEIGCGSGLILQHLLADSDYYLGTDISANTLAKLKKWAAQQGDSHRLVLQQSPADALADLPLGQFDTVILNSVIQYFPDGHYLLDVLTQALQRLQPGGRIFIGDVQHLKLSGVFQTALELYKSTEKRRVGELRQRVKDSLQASKELAVDPQFFAWLPAYFEQISAVDIQLKRGTADNELVNYRYDVVLHTAPAVPVTPQAVLHWPETSLAQLAAELQQASNLCVSLNGVVNQRLVRDVACVAMIENASADLTLAALCPTFTADVPLSEQPETYWALAEQYGFEAQIRWSATADPAQFDVLFIRNSPSQPVQLALTRSTVSEQELLTYVNDPLKYWKQQQASVRLREQLQERLPDYMQPSAIILLEALPLTISGKVDTNALPAPANLSERLAYVPAGTPTEQVVIGCWHDILVVEHIGAQDNFFALGGHSLLATRVITALQAHFSVELSLRDVFEHPSVALLAAHIDRLHLCDRSLPALVPYPKQEEMALSYAQERLWFLEQLGLSGPAYNIADALELNGNLNLAALEYSFDQLLQRHEILRTRFSERDGIAVQQIDDVWAPDIEVEDLSALPDPEALAFERIRQEALQTFVLEQGHLIRMKLIKLEPQRHILAVTLHHIVSDGWSISILINEISCFYRGYILGAIPTLPPLPVQYVDYAIWQRQWLKGEVLTAQLDYWKRNLAQASSYLALPYDRPRPAIQSFRGGLLDRPIGKSLSDALSALATRHAATPFMLFMSAFNVLLARWSDQNDIVVGTPVAGRTHKALEGAIGFFVNTVVMRTQIDGRLPFSALLRQVKETSLSAWAHQDLPFEKLVAELQPQRDLSRQPVFQYQLVFLNIPEQQLDLEGLTLTPASVGTATAKYDLTLYVSENAAGFLCQFEYAEDLFDRTTIERMAEQFDVLLRDISVHDEWPVDRLQLLTEREQRQLLLCFNDTARQEKSWQPLHRRLSEQARQRPEKVVLIVENRRYRWHEIDARSNQLAHYLMACGVKPETVVGLCMDRSFDMLIALLAIMKAGGAYLPLDPHYPNERLAHMLNDSGARLLLVRQKTLVPVARYHGQRIDVDLCHDEIALQPTTLPSVEILPWHLAYIIYTSGSTGQPKGVMIEHRALMNFMDSMCEAPGLDEDDILLAVTPVSFDISALELFLPLLQQATLAIADREVATAGDALLTYFTHINATVMQATPSTWRMLIAAGWGTDQPCKILCGGEVMDDELLRQLLKRGEVWNLYGPTETTVWSTRQRLVEGDDNAWLGGPLANTQVYILDDALSLVPIGGIGEMYIGGKGLARGYYQRPSLTAERFIPSPFVPGERLYRTGDRVRMNVNHRIEYIGRLDYQVKLNGHRIELREIESVLLRQPEVEQAAVMARYWNENANERRLVAYLRPANLEITDERLQQQMQFSLHFFADVESQDKREDIYSLYLAAAQRADALGFTAVWTPERHFTDIAAAFPNPATLCAALATATKHIALRAGSVVAPLHNPLRIAEEWAVVDQLSGGRAGVAFATGWFADDFVLAPEHFADRYAKMQHTIETVQRLWRGDAVLMKNGDGQEVPIRSRPQPFQRHIPVWATAASDPASFIDAGRRGFNILTAMFGLTFDELAENIAKYRQAREAAGFAREEGTVTVMLHTFVAASEQEARAIAAEPLARYFRSHVTLREQILRNSPIAVTVDKRDIDKLVEISVERFLHDSALIGSMDSCLAQVRRLKRIGVNEVSCLIDFGIASTTVLNHLPNIIALRHRLAADIDLEGLQRNLKTQLPDIMIPTEFVVMEEFPLTPNGKLDRASLPSPDWGCAVDAWMPPQNAIQARLVAIWSDVLRLERIGINDNFFALGGDSIQSIQIVARARKVGIYFEARQLFENQTIAQLAAVVSTTVEAYQDITPEPFPLLPIQQWFFEQTLTGASHFNLSLTLVCRRTLAVDPLKQALIALINHHDALRLIFSRRQGQWLQQYGETASDVSLDYHDLCALDAAEHVPAMAAIADRMQRRLSIADNTLIVVSLVECGSQQPQRLLLVIHHLLVDGISWRILLEDLQTLYQQIEAGKPPALPRKNLSLQGWVEKLQGYAFGAQIELERAFWRQLADQARTVAPLPVVGQRQVNLAQDSRMLTQRLSAGMTEKLVRDLPRVFNTKINDVLLTALLQTFMRWTRQPRLLLHLEGHGREDLFPQTDISRTVGWFTSLFPVLLDEEGLAADSPMALLRGVKEQLRRIPFNGLGYGILRYLGQDAQLQAFPSPEISFNYLGNLDAGQAEDGLFSLSEQPMGELRHPLQQREHLIDISGALTNGCLDIYWTYNRTLHDAQTINQLAVDFMHALEALVEHSQGQKMQYTPSDFPLLGWKQQDLDAAFSPFGSHENVEDAYPLSAMQQGILFHSLYSGDPSAYYVTLSCTLSGHVEPTLFQQAWREVILRHPALRTAIIAGESPLQVVLREADLEFQVVDWQHCSDDLLKRRMDALVVEDRQRAVNFARPSLMRIYLIKQAEKRYRLIWGSHLIILDGWSVPIVLGEVINRYQGWLNDVPVQLESVGAYRDYIAWLRRQDNDKAQAWWGEQLKGFTTPTQLGRHHHQRRAQVGQQGNVHQEYNQRFRADINRLEQFCQQHRITLNTLVQGVWAELLCRYTGCRDVIFGVTVSGRPAELPAIENSVGLFISTLPFRASFAATTPLIEWLLALQETQTQLFRYQYSSLVDIHRWSEIPDSSLLFESVLVYENYPTDKVTGTAAQEALTISDINNIERNSFPLTLVFNTGDALRLKWVYDSQHFEHSAILRLAEAFEFLLMQIVSAQEQTLASLRLFDEPNYQRLTQQFSTRTACQRVTTLTEPVHRAIARQAQRYPERIALVFRDATYSYRQLNNEVNQLARYLRLTGIAGGSRIGICMDNSSEMIIALLGVLKAGASYVPLDRYHPQARLAYMVNDAKPALIITDIAGRESVTKLGTSCFCLSDEKETLSAFSVEELGAIEPDGDDEAYVIYTSGTTGWPKGVSIGHAAFGNYVAHAVDEYLSLDNTSRSFASYVFLPLTFDASVTAIYAPLVAGKAIFISDANKTQPFSDIPRADAGFEFIKLTPAHLRLLQIKGERLENVDRLVVGGEALTANDLQQCAEIAVINEYGPTETTVGSTLFRTTAGKAEAKVPIGRPIRNVTHYVFNQVDGEIMLAPIGMAGELYIGGVGVALGYVNNAALTERRFITSPFNSKERLYRTGDRVCWREDGVLEYLGRVDRQVKLRGYRIEEEEIEAVIRAIDGVREAAVTLCNPHSEQAYLAAYVVMASDNVAEPAAVREQLQAALAHTLPRDLIPSRWSLLPALPLTRNGKVDYAGLAAMPPEEESPVALSSTLEIALAEIWSEVLEPSQIGASSRFFDLGGNSLNAMRIVVAIKKKYGVMMPIGSLLDNPSFNHFSAQFELLLMNAEAVSPSDGSEEMVGVSGVI</sequence>
<dbReference type="FunFam" id="3.40.50.12780:FF:000012">
    <property type="entry name" value="Non-ribosomal peptide synthetase"/>
    <property type="match status" value="2"/>
</dbReference>
<dbReference type="CDD" id="cd19543">
    <property type="entry name" value="DCL_NRPS"/>
    <property type="match status" value="1"/>
</dbReference>
<dbReference type="CDD" id="cd19531">
    <property type="entry name" value="LCL_NRPS-like"/>
    <property type="match status" value="2"/>
</dbReference>
<dbReference type="RefSeq" id="WP_015854738.1">
    <property type="nucleotide sequence ID" value="NC_012880.1"/>
</dbReference>
<dbReference type="InterPro" id="IPR045851">
    <property type="entry name" value="AMP-bd_C_sf"/>
</dbReference>
<dbReference type="eggNOG" id="COG1020">
    <property type="taxonomic scope" value="Bacteria"/>
</dbReference>
<dbReference type="Pfam" id="PF00296">
    <property type="entry name" value="Bac_luciferase"/>
    <property type="match status" value="1"/>
</dbReference>
<dbReference type="NCBIfam" id="NF003417">
    <property type="entry name" value="PRK04813.1"/>
    <property type="match status" value="5"/>
</dbReference>